<dbReference type="PANTHER" id="PTHR43155">
    <property type="entry name" value="CYCLIC DI-GMP PHOSPHODIESTERASE PA4108-RELATED"/>
    <property type="match status" value="1"/>
</dbReference>
<gene>
    <name evidence="3" type="ORF">H7B67_28630</name>
</gene>
<dbReference type="SMART" id="SM00471">
    <property type="entry name" value="HDc"/>
    <property type="match status" value="1"/>
</dbReference>
<name>A0A841T601_9BACL</name>
<dbReference type="SUPFAM" id="SSF109604">
    <property type="entry name" value="HD-domain/PDEase-like"/>
    <property type="match status" value="1"/>
</dbReference>
<protein>
    <submittedName>
        <fullName evidence="3">HD domain-containing protein</fullName>
    </submittedName>
</protein>
<feature type="region of interest" description="Disordered" evidence="1">
    <location>
        <begin position="55"/>
        <end position="84"/>
    </location>
</feature>
<evidence type="ECO:0000313" key="4">
    <source>
        <dbReference type="Proteomes" id="UP000535838"/>
    </source>
</evidence>
<organism evidence="3 4">
    <name type="scientific">Cohnella thailandensis</name>
    <dbReference type="NCBI Taxonomy" id="557557"/>
    <lineage>
        <taxon>Bacteria</taxon>
        <taxon>Bacillati</taxon>
        <taxon>Bacillota</taxon>
        <taxon>Bacilli</taxon>
        <taxon>Bacillales</taxon>
        <taxon>Paenibacillaceae</taxon>
        <taxon>Cohnella</taxon>
    </lineage>
</organism>
<reference evidence="3 4" key="1">
    <citation type="submission" date="2020-08" db="EMBL/GenBank/DDBJ databases">
        <title>Cohnella phylogeny.</title>
        <authorList>
            <person name="Dunlap C."/>
        </authorList>
    </citation>
    <scope>NUCLEOTIDE SEQUENCE [LARGE SCALE GENOMIC DNA]</scope>
    <source>
        <strain evidence="3 4">DSM 25241</strain>
    </source>
</reference>
<dbReference type="PROSITE" id="PS51832">
    <property type="entry name" value="HD_GYP"/>
    <property type="match status" value="1"/>
</dbReference>
<dbReference type="InterPro" id="IPR003607">
    <property type="entry name" value="HD/PDEase_dom"/>
</dbReference>
<accession>A0A841T601</accession>
<dbReference type="Pfam" id="PF13487">
    <property type="entry name" value="HD_5"/>
    <property type="match status" value="1"/>
</dbReference>
<dbReference type="Gene3D" id="1.10.3210.10">
    <property type="entry name" value="Hypothetical protein af1432"/>
    <property type="match status" value="1"/>
</dbReference>
<comment type="caution">
    <text evidence="3">The sequence shown here is derived from an EMBL/GenBank/DDBJ whole genome shotgun (WGS) entry which is preliminary data.</text>
</comment>
<keyword evidence="4" id="KW-1185">Reference proteome</keyword>
<dbReference type="AlphaFoldDB" id="A0A841T601"/>
<dbReference type="InterPro" id="IPR037522">
    <property type="entry name" value="HD_GYP_dom"/>
</dbReference>
<proteinExistence type="predicted"/>
<feature type="domain" description="HD-GYP" evidence="2">
    <location>
        <begin position="135"/>
        <end position="331"/>
    </location>
</feature>
<dbReference type="Proteomes" id="UP000535838">
    <property type="component" value="Unassembled WGS sequence"/>
</dbReference>
<dbReference type="PANTHER" id="PTHR43155:SF2">
    <property type="entry name" value="CYCLIC DI-GMP PHOSPHODIESTERASE PA4108"/>
    <property type="match status" value="1"/>
</dbReference>
<evidence type="ECO:0000313" key="3">
    <source>
        <dbReference type="EMBL" id="MBB6638115.1"/>
    </source>
</evidence>
<dbReference type="CDD" id="cd00077">
    <property type="entry name" value="HDc"/>
    <property type="match status" value="1"/>
</dbReference>
<evidence type="ECO:0000259" key="2">
    <source>
        <dbReference type="PROSITE" id="PS51832"/>
    </source>
</evidence>
<sequence>MRELHVDDLRPGDIVNKTLLSKSGMVMLESGTVLTEYYINRLRNLGYKRVAVKDSGQRPVSPDLSNSRPKKRESGEALESGGAKAVAEMKNNEAALVRTEDSVRRFVESDLTYSRLSLPFLETARFRRDFRERVLSVLEEKPLANELSVMMQSDPQLFQHSLKVSLLSNVLGDVRGFDSSRLEELTIGSMLFDIGMTRLPETIVKAKRKLSDSEREMVRQHTSLGYDVLSKIKEVPQQAARAALLHHERFSGGGYPFSLKGQDIPELAQLIGLADIYDALLSKRHHRDPYPNNEAMEYLFAAGNYDFNMDIVQMFLKHVVVFPISSVVELSNGQIGIVEHAENRLAHRPVVRIIREANGEAIARPYTVDLNQNRQLVILRLVQGI</sequence>
<evidence type="ECO:0000256" key="1">
    <source>
        <dbReference type="SAM" id="MobiDB-lite"/>
    </source>
</evidence>
<dbReference type="EMBL" id="JACJVQ010000028">
    <property type="protein sequence ID" value="MBB6638115.1"/>
    <property type="molecule type" value="Genomic_DNA"/>
</dbReference>
<dbReference type="RefSeq" id="WP_185123320.1">
    <property type="nucleotide sequence ID" value="NZ_JACJVQ010000028.1"/>
</dbReference>